<keyword evidence="3" id="KW-1185">Reference proteome</keyword>
<dbReference type="PANTHER" id="PTHR12526">
    <property type="entry name" value="GLYCOSYLTRANSFERASE"/>
    <property type="match status" value="1"/>
</dbReference>
<accession>A0AAU6WPZ8</accession>
<keyword evidence="2" id="KW-0328">Glycosyltransferase</keyword>
<dbReference type="InterPro" id="IPR001296">
    <property type="entry name" value="Glyco_trans_1"/>
</dbReference>
<dbReference type="Pfam" id="PF00534">
    <property type="entry name" value="Glycos_transf_1"/>
    <property type="match status" value="1"/>
</dbReference>
<name>A0AAU6WPZ8_9FLAO</name>
<evidence type="ECO:0000313" key="3">
    <source>
        <dbReference type="Proteomes" id="UP001463665"/>
    </source>
</evidence>
<feature type="domain" description="Glycosyl transferase family 1" evidence="1">
    <location>
        <begin position="190"/>
        <end position="340"/>
    </location>
</feature>
<dbReference type="GO" id="GO:0016757">
    <property type="term" value="F:glycosyltransferase activity"/>
    <property type="evidence" value="ECO:0007669"/>
    <property type="project" value="UniProtKB-KW"/>
</dbReference>
<sequence length="372" mass="43163">MERIITDKINSLVEEYKYEVTLVTTDQMEKKNFFSLHNNIDVIHLDLDFNSTFNLPLLKKRLEIKKRSILYKKKLEEIIETKQIDICISTGGKELEFLNFLKGNCKKVFESHFSKDYRRQFLVSRSPGLKSEIIGRIRSQQLINQTKKLDKVIVLTQHDLEDWSTSHNNVVQIYNFCSFSSDKIPDYKIKRAIAIGRLDAQKGFDMLIDSWMINKDKLAEWHLDIYGQGEWEDMLKQKIIANKLEQNITLKGVTDNVKTELQNSSLFLFSSRYEGFGLAIIEAMTVGLPVISFDCPQGPSEMVNMHNGFLIELGDLKGFSNAIVKVTSDYELRKKLGETSKINSNKFSKPEIMKSWDLVFKDIINRKNEINH</sequence>
<gene>
    <name evidence="2" type="ORF">AAFP95_21080</name>
</gene>
<dbReference type="EC" id="2.4.-.-" evidence="2"/>
<dbReference type="SUPFAM" id="SSF53756">
    <property type="entry name" value="UDP-Glycosyltransferase/glycogen phosphorylase"/>
    <property type="match status" value="1"/>
</dbReference>
<dbReference type="RefSeq" id="WP_345766385.1">
    <property type="nucleotide sequence ID" value="NZ_CP154834.1"/>
</dbReference>
<dbReference type="CDD" id="cd03820">
    <property type="entry name" value="GT4_AmsD-like"/>
    <property type="match status" value="1"/>
</dbReference>
<dbReference type="Proteomes" id="UP001463665">
    <property type="component" value="Chromosome"/>
</dbReference>
<keyword evidence="2" id="KW-0808">Transferase</keyword>
<organism evidence="2 3">
    <name type="scientific">Chryseobacterium endophyticum</name>
    <dbReference type="NCBI Taxonomy" id="1854762"/>
    <lineage>
        <taxon>Bacteria</taxon>
        <taxon>Pseudomonadati</taxon>
        <taxon>Bacteroidota</taxon>
        <taxon>Flavobacteriia</taxon>
        <taxon>Flavobacteriales</taxon>
        <taxon>Weeksellaceae</taxon>
        <taxon>Chryseobacterium group</taxon>
        <taxon>Chryseobacterium</taxon>
    </lineage>
</organism>
<dbReference type="EMBL" id="CP154834">
    <property type="protein sequence ID" value="XAO74120.1"/>
    <property type="molecule type" value="Genomic_DNA"/>
</dbReference>
<evidence type="ECO:0000313" key="2">
    <source>
        <dbReference type="EMBL" id="XAO74120.1"/>
    </source>
</evidence>
<dbReference type="Gene3D" id="3.40.50.2000">
    <property type="entry name" value="Glycogen Phosphorylase B"/>
    <property type="match status" value="2"/>
</dbReference>
<reference evidence="2 3" key="1">
    <citation type="submission" date="2024-04" db="EMBL/GenBank/DDBJ databases">
        <title>Genome sequencing and assembly of rice foliar adapted Chryseobacterium endophyticum OsEnb-ALM-A6.</title>
        <authorList>
            <person name="Kumar S."/>
            <person name="Javed M."/>
            <person name="Chouhan V."/>
            <person name="Charishma K."/>
            <person name="Patel A."/>
            <person name="Kumar M."/>
            <person name="Sahu K.P."/>
            <person name="Kumar A."/>
        </authorList>
    </citation>
    <scope>NUCLEOTIDE SEQUENCE [LARGE SCALE GENOMIC DNA]</scope>
    <source>
        <strain evidence="2 3">OsEnb-ALM-A6</strain>
    </source>
</reference>
<evidence type="ECO:0000259" key="1">
    <source>
        <dbReference type="Pfam" id="PF00534"/>
    </source>
</evidence>
<proteinExistence type="predicted"/>
<protein>
    <submittedName>
        <fullName evidence="2">Glycosyltransferase family 4 protein</fullName>
        <ecNumber evidence="2">2.4.-.-</ecNumber>
    </submittedName>
</protein>
<dbReference type="AlphaFoldDB" id="A0AAU6WPZ8"/>
<dbReference type="PANTHER" id="PTHR12526:SF630">
    <property type="entry name" value="GLYCOSYLTRANSFERASE"/>
    <property type="match status" value="1"/>
</dbReference>